<dbReference type="Proteomes" id="UP001232755">
    <property type="component" value="Unassembled WGS sequence"/>
</dbReference>
<reference evidence="3 4" key="1">
    <citation type="submission" date="2023-07" db="EMBL/GenBank/DDBJ databases">
        <title>Comparative genomics of wheat-associated soil bacteria to identify genetic determinants of phenazine resistance.</title>
        <authorList>
            <person name="Mouncey N."/>
        </authorList>
    </citation>
    <scope>NUCLEOTIDE SEQUENCE [LARGE SCALE GENOMIC DNA]</scope>
    <source>
        <strain evidence="3 4">B3I12</strain>
    </source>
</reference>
<dbReference type="InterPro" id="IPR036890">
    <property type="entry name" value="HATPase_C_sf"/>
</dbReference>
<gene>
    <name evidence="3" type="ORF">QF034_004262</name>
</gene>
<dbReference type="InterPro" id="IPR003594">
    <property type="entry name" value="HATPase_dom"/>
</dbReference>
<dbReference type="SUPFAM" id="SSF55874">
    <property type="entry name" value="ATPase domain of HSP90 chaperone/DNA topoisomerase II/histidine kinase"/>
    <property type="match status" value="1"/>
</dbReference>
<dbReference type="InterPro" id="IPR050267">
    <property type="entry name" value="Anti-sigma-factor_SerPK"/>
</dbReference>
<dbReference type="RefSeq" id="WP_307176488.1">
    <property type="nucleotide sequence ID" value="NZ_JAUSYP010000001.1"/>
</dbReference>
<dbReference type="PANTHER" id="PTHR35526:SF3">
    <property type="entry name" value="ANTI-SIGMA-F FACTOR RSBW"/>
    <property type="match status" value="1"/>
</dbReference>
<feature type="domain" description="Histidine kinase/HSP90-like ATPase" evidence="2">
    <location>
        <begin position="13"/>
        <end position="135"/>
    </location>
</feature>
<organism evidence="3 4">
    <name type="scientific">Streptomyces africanus</name>
    <dbReference type="NCBI Taxonomy" id="231024"/>
    <lineage>
        <taxon>Bacteria</taxon>
        <taxon>Bacillati</taxon>
        <taxon>Actinomycetota</taxon>
        <taxon>Actinomycetes</taxon>
        <taxon>Kitasatosporales</taxon>
        <taxon>Streptomycetaceae</taxon>
        <taxon>Streptomyces</taxon>
    </lineage>
</organism>
<comment type="caution">
    <text evidence="3">The sequence shown here is derived from an EMBL/GenBank/DDBJ whole genome shotgun (WGS) entry which is preliminary data.</text>
</comment>
<proteinExistence type="predicted"/>
<evidence type="ECO:0000259" key="2">
    <source>
        <dbReference type="Pfam" id="PF13581"/>
    </source>
</evidence>
<dbReference type="PANTHER" id="PTHR35526">
    <property type="entry name" value="ANTI-SIGMA-F FACTOR RSBW-RELATED"/>
    <property type="match status" value="1"/>
</dbReference>
<dbReference type="Gene3D" id="3.30.565.10">
    <property type="entry name" value="Histidine kinase-like ATPase, C-terminal domain"/>
    <property type="match status" value="1"/>
</dbReference>
<keyword evidence="1" id="KW-0808">Transferase</keyword>
<keyword evidence="1" id="KW-0418">Kinase</keyword>
<sequence length="175" mass="18397">MNARHRRTRTITVPAHADQVPLARRAVLRILHDWGVPDDSDAFDAIRLIASELLTNVVVHASAATAETGVVVELLDGAWVRMGVHDGHADCPALGDPGTEATGGRGLKIVHALLEELNGVILTEHTADGGKTVWVEVPCATDEQTTRAVDGLVEEPGDTVVTETVDGTAACAGMT</sequence>
<name>A0ABU0QRL6_9ACTN</name>
<accession>A0ABU0QRL6</accession>
<keyword evidence="4" id="KW-1185">Reference proteome</keyword>
<evidence type="ECO:0000313" key="3">
    <source>
        <dbReference type="EMBL" id="MDQ0750031.1"/>
    </source>
</evidence>
<evidence type="ECO:0000256" key="1">
    <source>
        <dbReference type="ARBA" id="ARBA00022527"/>
    </source>
</evidence>
<keyword evidence="1" id="KW-0723">Serine/threonine-protein kinase</keyword>
<protein>
    <submittedName>
        <fullName evidence="3">Anti-sigma regulatory factor (Ser/Thr protein kinase)</fullName>
    </submittedName>
</protein>
<evidence type="ECO:0000313" key="4">
    <source>
        <dbReference type="Proteomes" id="UP001232755"/>
    </source>
</evidence>
<dbReference type="CDD" id="cd16936">
    <property type="entry name" value="HATPase_RsbW-like"/>
    <property type="match status" value="1"/>
</dbReference>
<dbReference type="EMBL" id="JAUSYP010000001">
    <property type="protein sequence ID" value="MDQ0750031.1"/>
    <property type="molecule type" value="Genomic_DNA"/>
</dbReference>
<dbReference type="Pfam" id="PF13581">
    <property type="entry name" value="HATPase_c_2"/>
    <property type="match status" value="1"/>
</dbReference>